<reference evidence="1" key="1">
    <citation type="journal article" date="2014" name="Nat. Commun.">
        <title>The tobacco genome sequence and its comparison with those of tomato and potato.</title>
        <authorList>
            <person name="Sierro N."/>
            <person name="Battey J.N."/>
            <person name="Ouadi S."/>
            <person name="Bakaher N."/>
            <person name="Bovet L."/>
            <person name="Willig A."/>
            <person name="Goepfert S."/>
            <person name="Peitsch M.C."/>
            <person name="Ivanov N.V."/>
        </authorList>
    </citation>
    <scope>NUCLEOTIDE SEQUENCE [LARGE SCALE GENOMIC DNA]</scope>
</reference>
<organism evidence="1 2">
    <name type="scientific">Nicotiana tabacum</name>
    <name type="common">Common tobacco</name>
    <dbReference type="NCBI Taxonomy" id="4097"/>
    <lineage>
        <taxon>Eukaryota</taxon>
        <taxon>Viridiplantae</taxon>
        <taxon>Streptophyta</taxon>
        <taxon>Embryophyta</taxon>
        <taxon>Tracheophyta</taxon>
        <taxon>Spermatophyta</taxon>
        <taxon>Magnoliopsida</taxon>
        <taxon>eudicotyledons</taxon>
        <taxon>Gunneridae</taxon>
        <taxon>Pentapetalae</taxon>
        <taxon>asterids</taxon>
        <taxon>lamiids</taxon>
        <taxon>Solanales</taxon>
        <taxon>Solanaceae</taxon>
        <taxon>Nicotianoideae</taxon>
        <taxon>Nicotianeae</taxon>
        <taxon>Nicotiana</taxon>
    </lineage>
</organism>
<dbReference type="Proteomes" id="UP000790787">
    <property type="component" value="Chromosome 12"/>
</dbReference>
<protein>
    <submittedName>
        <fullName evidence="2">Uncharacterized protein LOC142167112</fullName>
    </submittedName>
</protein>
<proteinExistence type="predicted"/>
<accession>A0AC58SEJ3</accession>
<sequence length="431" mass="49031">MAEDLELWDVICDGPFVPMKTIGEPAVTVPKTRKEYNDFDRKSIEKNFRAKISSMKDVESIQDMHTLFTSIINKLYSLGEIIPRNKLVRKILSVLPGSWENKVNAITEAKDLQKLTIDELIGNLKTYEMKKKKDHEIREPKKEKNQVLKADKNDSSGEDADMAYLTKRFQKMVHRNGVKRNPVSDKRFKRKDAVDNVMKQAIAAWGDSSSESREDDEQGDTSKIAVESEAVEYDSIFALMAKSDDDDNDEGAVKGSCQKWYMDSGCSKYMTGNTNNFLSLKALQGGNLKSIYVADFESLHNGNLTFLSAIDDDVELWHRRLGHASFSLLNKLAKKDLVRGLPKSRFKDHKVCDACVRGKQDKSSFRPKNEIQVKMSHNVISIRSDHGTEFDNAKFDEFYGENGITYNLSAPRTPQQNGVVERKNRTLEYMA</sequence>
<keyword evidence="1" id="KW-1185">Reference proteome</keyword>
<gene>
    <name evidence="2" type="primary">LOC142167112</name>
</gene>
<name>A0AC58SEJ3_TOBAC</name>
<evidence type="ECO:0000313" key="2">
    <source>
        <dbReference type="RefSeq" id="XP_075083369.1"/>
    </source>
</evidence>
<reference evidence="2" key="2">
    <citation type="submission" date="2025-08" db="UniProtKB">
        <authorList>
            <consortium name="RefSeq"/>
        </authorList>
    </citation>
    <scope>IDENTIFICATION</scope>
    <source>
        <tissue evidence="2">Leaf</tissue>
    </source>
</reference>
<evidence type="ECO:0000313" key="1">
    <source>
        <dbReference type="Proteomes" id="UP000790787"/>
    </source>
</evidence>
<dbReference type="RefSeq" id="XP_075083369.1">
    <property type="nucleotide sequence ID" value="XM_075227268.1"/>
</dbReference>